<proteinExistence type="predicted"/>
<accession>A0A7C2JZG8</accession>
<gene>
    <name evidence="1" type="ORF">ENQ76_03190</name>
</gene>
<reference evidence="1" key="1">
    <citation type="journal article" date="2020" name="mSystems">
        <title>Genome- and Community-Level Interaction Insights into Carbon Utilization and Element Cycling Functions of Hydrothermarchaeota in Hydrothermal Sediment.</title>
        <authorList>
            <person name="Zhou Z."/>
            <person name="Liu Y."/>
            <person name="Xu W."/>
            <person name="Pan J."/>
            <person name="Luo Z.H."/>
            <person name="Li M."/>
        </authorList>
    </citation>
    <scope>NUCLEOTIDE SEQUENCE [LARGE SCALE GENOMIC DNA]</scope>
    <source>
        <strain evidence="1">SpSt-339</strain>
    </source>
</reference>
<name>A0A7C2JZG8_9PLAN</name>
<dbReference type="SUPFAM" id="SSF53649">
    <property type="entry name" value="Alkaline phosphatase-like"/>
    <property type="match status" value="1"/>
</dbReference>
<evidence type="ECO:0000313" key="1">
    <source>
        <dbReference type="EMBL" id="HEN14461.1"/>
    </source>
</evidence>
<protein>
    <recommendedName>
        <fullName evidence="2">Sulfatase N-terminal domain-containing protein</fullName>
    </recommendedName>
</protein>
<dbReference type="Gene3D" id="3.40.720.10">
    <property type="entry name" value="Alkaline Phosphatase, subunit A"/>
    <property type="match status" value="1"/>
</dbReference>
<dbReference type="InterPro" id="IPR017850">
    <property type="entry name" value="Alkaline_phosphatase_core_sf"/>
</dbReference>
<evidence type="ECO:0008006" key="2">
    <source>
        <dbReference type="Google" id="ProtNLM"/>
    </source>
</evidence>
<organism evidence="1">
    <name type="scientific">Schlesneria paludicola</name>
    <dbReference type="NCBI Taxonomy" id="360056"/>
    <lineage>
        <taxon>Bacteria</taxon>
        <taxon>Pseudomonadati</taxon>
        <taxon>Planctomycetota</taxon>
        <taxon>Planctomycetia</taxon>
        <taxon>Planctomycetales</taxon>
        <taxon>Planctomycetaceae</taxon>
        <taxon>Schlesneria</taxon>
    </lineage>
</organism>
<dbReference type="EMBL" id="DSOK01000099">
    <property type="protein sequence ID" value="HEN14461.1"/>
    <property type="molecule type" value="Genomic_DNA"/>
</dbReference>
<dbReference type="AlphaFoldDB" id="A0A7C2JZG8"/>
<sequence>MPRAAIIVTFDRLPCAGLGCYGNEWIDTPGFDALAAEGLVFENHIARQVHGETALVQRPRLQADWIATLRIRGVQTTLLHEPHSDMVIDHAAFETVRDCGGHDGVNVAAGDLPFARLVQRATAWLTEPSTSDRLLWLSSAGLPDVCRPPEDALDLYVEEFADRDIPWEGLSPEEFGRQPAIRAAYLSLLDHWLGELQKAVLARSEPALLIVLGCEGLIWQPVPRPTPVPGGLESQRTNPPWLLWSNETAFLPGRSQLLVQISDLPAIVHEWWERLSDFPFPQLPNHAAVATAGPGETVSVRTLSEAVVFTQRPTREVPIEPTDVRCFLKPEDPWDLNDVAGTRPDLVSHAAEQLIGGIEISPATVAAAPQTR</sequence>
<comment type="caution">
    <text evidence="1">The sequence shown here is derived from an EMBL/GenBank/DDBJ whole genome shotgun (WGS) entry which is preliminary data.</text>
</comment>